<dbReference type="OrthoDB" id="226361at2"/>
<dbReference type="EMBL" id="FOVJ01000002">
    <property type="protein sequence ID" value="SFN60911.1"/>
    <property type="molecule type" value="Genomic_DNA"/>
</dbReference>
<organism evidence="1 2">
    <name type="scientific">Nitrosospira briensis</name>
    <dbReference type="NCBI Taxonomy" id="35799"/>
    <lineage>
        <taxon>Bacteria</taxon>
        <taxon>Pseudomonadati</taxon>
        <taxon>Pseudomonadota</taxon>
        <taxon>Betaproteobacteria</taxon>
        <taxon>Nitrosomonadales</taxon>
        <taxon>Nitrosomonadaceae</taxon>
        <taxon>Nitrosospira</taxon>
    </lineage>
</organism>
<keyword evidence="2" id="KW-1185">Reference proteome</keyword>
<sequence>MFPYSDPAGRNFLDNNAVADIFRQQLQGFYDTFARRVNSGFTWLEALDQLSGGQASQEVSVGWSSFPITAQATDALIDRDRFEYQDEYVEWRTETNQGGLTQVTFTTEFPEYFEAFAALGFNDLVNAIQDVMPGANPTVAELFGRGFNAASSPPLGRARMFRAHLQENPWNNGEKGILCLTQRFNTLNALFNLLAACSVRRTQGTPENTCSLVGDACGPARSSDPALCATAQRSVRGNLGLSLRDPTGVRIVKLDGVWRINNSTIDINDPAQNQGSWVMSRNARRAVLTIEAGLTVDGSPVRTGAQIARKLQVAADVLAAPDAALPEWARVGVESSSRGPE</sequence>
<accession>A0A1I5AEK1</accession>
<dbReference type="Proteomes" id="UP000183107">
    <property type="component" value="Unassembled WGS sequence"/>
</dbReference>
<protein>
    <submittedName>
        <fullName evidence="1">Uncharacterized protein</fullName>
    </submittedName>
</protein>
<gene>
    <name evidence="1" type="ORF">SAMN05216386_1348</name>
</gene>
<evidence type="ECO:0000313" key="2">
    <source>
        <dbReference type="Proteomes" id="UP000183107"/>
    </source>
</evidence>
<proteinExistence type="predicted"/>
<dbReference type="AlphaFoldDB" id="A0A1I5AEK1"/>
<evidence type="ECO:0000313" key="1">
    <source>
        <dbReference type="EMBL" id="SFN60911.1"/>
    </source>
</evidence>
<reference evidence="2" key="1">
    <citation type="submission" date="2016-10" db="EMBL/GenBank/DDBJ databases">
        <authorList>
            <person name="Varghese N."/>
        </authorList>
    </citation>
    <scope>NUCLEOTIDE SEQUENCE [LARGE SCALE GENOMIC DNA]</scope>
    <source>
        <strain evidence="2">Nsp8</strain>
    </source>
</reference>
<name>A0A1I5AEK1_9PROT</name>
<dbReference type="RefSeq" id="WP_074795977.1">
    <property type="nucleotide sequence ID" value="NZ_FOVJ01000002.1"/>
</dbReference>